<evidence type="ECO:0000313" key="7">
    <source>
        <dbReference type="EMBL" id="MFD1539617.1"/>
    </source>
</evidence>
<name>A0ABW4GE49_9ACTN</name>
<evidence type="ECO:0000256" key="2">
    <source>
        <dbReference type="ARBA" id="ARBA00022801"/>
    </source>
</evidence>
<dbReference type="InterPro" id="IPR013320">
    <property type="entry name" value="ConA-like_dom_sf"/>
</dbReference>
<dbReference type="EMBL" id="JBHUCM010000017">
    <property type="protein sequence ID" value="MFD1539617.1"/>
    <property type="molecule type" value="Genomic_DNA"/>
</dbReference>
<organism evidence="7 8">
    <name type="scientific">Nonomuraea guangzhouensis</name>
    <dbReference type="NCBI Taxonomy" id="1291555"/>
    <lineage>
        <taxon>Bacteria</taxon>
        <taxon>Bacillati</taxon>
        <taxon>Actinomycetota</taxon>
        <taxon>Actinomycetes</taxon>
        <taxon>Streptosporangiales</taxon>
        <taxon>Streptosporangiaceae</taxon>
        <taxon>Nonomuraea</taxon>
    </lineage>
</organism>
<comment type="caution">
    <text evidence="7">The sequence shown here is derived from an EMBL/GenBank/DDBJ whole genome shotgun (WGS) entry which is preliminary data.</text>
</comment>
<keyword evidence="3 4" id="KW-0326">Glycosidase</keyword>
<feature type="compositionally biased region" description="Low complexity" evidence="5">
    <location>
        <begin position="464"/>
        <end position="480"/>
    </location>
</feature>
<keyword evidence="8" id="KW-1185">Reference proteome</keyword>
<dbReference type="PANTHER" id="PTHR42812">
    <property type="entry name" value="BETA-XYLOSIDASE"/>
    <property type="match status" value="1"/>
</dbReference>
<evidence type="ECO:0000256" key="4">
    <source>
        <dbReference type="RuleBase" id="RU361187"/>
    </source>
</evidence>
<dbReference type="RefSeq" id="WP_378622029.1">
    <property type="nucleotide sequence ID" value="NZ_JBHUCM010000017.1"/>
</dbReference>
<evidence type="ECO:0000256" key="1">
    <source>
        <dbReference type="ARBA" id="ARBA00009865"/>
    </source>
</evidence>
<evidence type="ECO:0000256" key="3">
    <source>
        <dbReference type="ARBA" id="ARBA00023295"/>
    </source>
</evidence>
<dbReference type="Gene3D" id="2.60.120.200">
    <property type="match status" value="1"/>
</dbReference>
<protein>
    <submittedName>
        <fullName evidence="7">Family 43 glycosylhydrolase</fullName>
    </submittedName>
</protein>
<dbReference type="Proteomes" id="UP001597097">
    <property type="component" value="Unassembled WGS sequence"/>
</dbReference>
<proteinExistence type="inferred from homology"/>
<comment type="similarity">
    <text evidence="1 4">Belongs to the glycosyl hydrolase 43 family.</text>
</comment>
<evidence type="ECO:0000313" key="8">
    <source>
        <dbReference type="Proteomes" id="UP001597097"/>
    </source>
</evidence>
<gene>
    <name evidence="7" type="ORF">ACFSJ0_21365</name>
</gene>
<dbReference type="InterPro" id="IPR041542">
    <property type="entry name" value="GH43_C2"/>
</dbReference>
<feature type="region of interest" description="Disordered" evidence="5">
    <location>
        <begin position="464"/>
        <end position="483"/>
    </location>
</feature>
<dbReference type="Gene3D" id="2.115.10.20">
    <property type="entry name" value="Glycosyl hydrolase domain, family 43"/>
    <property type="match status" value="1"/>
</dbReference>
<dbReference type="SUPFAM" id="SSF75005">
    <property type="entry name" value="Arabinanase/levansucrase/invertase"/>
    <property type="match status" value="1"/>
</dbReference>
<dbReference type="PANTHER" id="PTHR42812:SF12">
    <property type="entry name" value="BETA-XYLOSIDASE-RELATED"/>
    <property type="match status" value="1"/>
</dbReference>
<evidence type="ECO:0000259" key="6">
    <source>
        <dbReference type="Pfam" id="PF17851"/>
    </source>
</evidence>
<dbReference type="CDD" id="cd09001">
    <property type="entry name" value="GH43_FsAxh1-like"/>
    <property type="match status" value="1"/>
</dbReference>
<dbReference type="InterPro" id="IPR051795">
    <property type="entry name" value="Glycosyl_Hydrlase_43"/>
</dbReference>
<sequence length="536" mass="57743">MADDAAGRLTYRNPILNADWPDPDVIRVGETYYLVTSSFNRAPGLPILRSPDLLRWELIGRALPAVPPAERFLVPRHGGGVWAPSIRHHDGLFWIFYPDPDQGVHVLTATDPAGPWSAPHFLLPGPGVIDPCPFWDDDGRAWLVFGWAKSRSGISNRLSLVEMTPDAREIIGTPVTVIEGDDLPGYSTLEGPKIYKRDGWYWIFAPAGGVATGWQSVFRSRSLAGPYEDRIVLEQGDTPVNGPHQGAWVTSPEGEDWFLHFQDRGVFGRVVHLQPMRWGDDGWPVMGAGGRPVLEHPVPARVSGAQTGDPVKPRRDDDFRAGELGPQWYWQANPVPGVLRLDGDGHARLRAVPTDPGNLRDLPQVLGQQLPGVAAQFTTTLRLAADEPGTRAGVVVLGACYAYVGLVRDGDGVCVEVRTYEAGDEGEVTRFSARLPDEVATVGLRIASDDNGICTLRFRHATATDSDSSATAPAPALATGAGVGDSAGDGWVTGFEGFRAEQGRWISAELGLFATAPPGSAGEGTAVFGPVTIRPR</sequence>
<reference evidence="8" key="1">
    <citation type="journal article" date="2019" name="Int. J. Syst. Evol. Microbiol.">
        <title>The Global Catalogue of Microorganisms (GCM) 10K type strain sequencing project: providing services to taxonomists for standard genome sequencing and annotation.</title>
        <authorList>
            <consortium name="The Broad Institute Genomics Platform"/>
            <consortium name="The Broad Institute Genome Sequencing Center for Infectious Disease"/>
            <person name="Wu L."/>
            <person name="Ma J."/>
        </authorList>
    </citation>
    <scope>NUCLEOTIDE SEQUENCE [LARGE SCALE GENOMIC DNA]</scope>
    <source>
        <strain evidence="8">CGMCC 1.15399</strain>
    </source>
</reference>
<dbReference type="InterPro" id="IPR023296">
    <property type="entry name" value="Glyco_hydro_beta-prop_sf"/>
</dbReference>
<evidence type="ECO:0000256" key="5">
    <source>
        <dbReference type="SAM" id="MobiDB-lite"/>
    </source>
</evidence>
<feature type="domain" description="Beta-xylosidase C-terminal Concanavalin A-like" evidence="6">
    <location>
        <begin position="317"/>
        <end position="528"/>
    </location>
</feature>
<dbReference type="SUPFAM" id="SSF49899">
    <property type="entry name" value="Concanavalin A-like lectins/glucanases"/>
    <property type="match status" value="1"/>
</dbReference>
<dbReference type="Pfam" id="PF04616">
    <property type="entry name" value="Glyco_hydro_43"/>
    <property type="match status" value="1"/>
</dbReference>
<keyword evidence="2 4" id="KW-0378">Hydrolase</keyword>
<dbReference type="InterPro" id="IPR006710">
    <property type="entry name" value="Glyco_hydro_43"/>
</dbReference>
<dbReference type="Pfam" id="PF17851">
    <property type="entry name" value="GH43_C2"/>
    <property type="match status" value="1"/>
</dbReference>
<accession>A0ABW4GE49</accession>